<dbReference type="PANTHER" id="PTHR33223:SF3">
    <property type="match status" value="1"/>
</dbReference>
<dbReference type="Proteomes" id="UP000257109">
    <property type="component" value="Unassembled WGS sequence"/>
</dbReference>
<sequence>MYWERFNKLCVTCLHHQINEQLLIQYFYEGLMMMDQNMIDAGSGEALMDKTPAAARNLISSMASNTWHFGTRAAAAFKVTASYRTTSHESNDKSVWHLYFCGAPNQCVPHIAGIKSENAEIVGLTDGHQHEGQLYESR</sequence>
<dbReference type="PANTHER" id="PTHR33223">
    <property type="entry name" value="CCHC-TYPE DOMAIN-CONTAINING PROTEIN"/>
    <property type="match status" value="1"/>
</dbReference>
<name>A0A371H407_MUCPR</name>
<evidence type="ECO:0000313" key="1">
    <source>
        <dbReference type="EMBL" id="RDX97542.1"/>
    </source>
</evidence>
<dbReference type="AlphaFoldDB" id="A0A371H407"/>
<keyword evidence="2" id="KW-1185">Reference proteome</keyword>
<comment type="caution">
    <text evidence="1">The sequence shown here is derived from an EMBL/GenBank/DDBJ whole genome shotgun (WGS) entry which is preliminary data.</text>
</comment>
<reference evidence="1" key="1">
    <citation type="submission" date="2018-05" db="EMBL/GenBank/DDBJ databases">
        <title>Draft genome of Mucuna pruriens seed.</title>
        <authorList>
            <person name="Nnadi N.E."/>
            <person name="Vos R."/>
            <person name="Hasami M.H."/>
            <person name="Devisetty U.K."/>
            <person name="Aguiy J.C."/>
        </authorList>
    </citation>
    <scope>NUCLEOTIDE SEQUENCE [LARGE SCALE GENOMIC DNA]</scope>
    <source>
        <strain evidence="1">JCA_2017</strain>
    </source>
</reference>
<dbReference type="OrthoDB" id="1305902at2759"/>
<dbReference type="EMBL" id="QJKJ01003625">
    <property type="protein sequence ID" value="RDX97542.1"/>
    <property type="molecule type" value="Genomic_DNA"/>
</dbReference>
<protein>
    <submittedName>
        <fullName evidence="1">Uncharacterized protein</fullName>
    </submittedName>
</protein>
<organism evidence="1 2">
    <name type="scientific">Mucuna pruriens</name>
    <name type="common">Velvet bean</name>
    <name type="synonym">Dolichos pruriens</name>
    <dbReference type="NCBI Taxonomy" id="157652"/>
    <lineage>
        <taxon>Eukaryota</taxon>
        <taxon>Viridiplantae</taxon>
        <taxon>Streptophyta</taxon>
        <taxon>Embryophyta</taxon>
        <taxon>Tracheophyta</taxon>
        <taxon>Spermatophyta</taxon>
        <taxon>Magnoliopsida</taxon>
        <taxon>eudicotyledons</taxon>
        <taxon>Gunneridae</taxon>
        <taxon>Pentapetalae</taxon>
        <taxon>rosids</taxon>
        <taxon>fabids</taxon>
        <taxon>Fabales</taxon>
        <taxon>Fabaceae</taxon>
        <taxon>Papilionoideae</taxon>
        <taxon>50 kb inversion clade</taxon>
        <taxon>NPAAA clade</taxon>
        <taxon>indigoferoid/millettioid clade</taxon>
        <taxon>Phaseoleae</taxon>
        <taxon>Mucuna</taxon>
    </lineage>
</organism>
<accession>A0A371H407</accession>
<evidence type="ECO:0000313" key="2">
    <source>
        <dbReference type="Proteomes" id="UP000257109"/>
    </source>
</evidence>
<gene>
    <name evidence="1" type="ORF">CR513_19681</name>
</gene>
<feature type="non-terminal residue" evidence="1">
    <location>
        <position position="1"/>
    </location>
</feature>
<proteinExistence type="predicted"/>